<dbReference type="GO" id="GO:0006355">
    <property type="term" value="P:regulation of DNA-templated transcription"/>
    <property type="evidence" value="ECO:0007669"/>
    <property type="project" value="InterPro"/>
</dbReference>
<evidence type="ECO:0000313" key="6">
    <source>
        <dbReference type="Proteomes" id="UP000425960"/>
    </source>
</evidence>
<organism evidence="5 6">
    <name type="scientific">Desulfosarcina ovata subsp. sediminis</name>
    <dbReference type="NCBI Taxonomy" id="885957"/>
    <lineage>
        <taxon>Bacteria</taxon>
        <taxon>Pseudomonadati</taxon>
        <taxon>Thermodesulfobacteriota</taxon>
        <taxon>Desulfobacteria</taxon>
        <taxon>Desulfobacterales</taxon>
        <taxon>Desulfosarcinaceae</taxon>
        <taxon>Desulfosarcina</taxon>
    </lineage>
</organism>
<proteinExistence type="predicted"/>
<dbReference type="InterPro" id="IPR036388">
    <property type="entry name" value="WH-like_DNA-bd_sf"/>
</dbReference>
<keyword evidence="2" id="KW-0238">DNA-binding</keyword>
<dbReference type="KEGG" id="dov:DSCO28_41800"/>
<evidence type="ECO:0000313" key="5">
    <source>
        <dbReference type="EMBL" id="BBO83614.1"/>
    </source>
</evidence>
<evidence type="ECO:0000256" key="3">
    <source>
        <dbReference type="ARBA" id="ARBA00023163"/>
    </source>
</evidence>
<dbReference type="CDD" id="cd06170">
    <property type="entry name" value="LuxR_C_like"/>
    <property type="match status" value="1"/>
</dbReference>
<dbReference type="PROSITE" id="PS50043">
    <property type="entry name" value="HTH_LUXR_2"/>
    <property type="match status" value="1"/>
</dbReference>
<sequence length="322" mass="36505">MDEASRASGAFGWTDKAIFGRNKGMSNQEAIIGRVSGKDGGISVKASYTHAKHPRRENKNQLTHRERQIATQIAVGKNDQQISKRLMIPASIVKRHRDSIRQKLKLTDMTGLVLYEINNGYTPSSRNDPMNYPNDILDHLPVIISVIDMQTHEVLYASRHMKKVFGDIAEKMCWQVFQKDQSGPCQFCSNHQLMDEEGLPTGSCRRQVKNELTQCWYDIIDVATMTKDGRMVKMGIAIDITDQMTQQPSRRPRCAPEDDAPDRLEAMVVVCSHCNKLRDESGQWESPAGYFHKHLGTHVSHGICEKCAAKLYPWIFDGKEDD</sequence>
<dbReference type="PANTHER" id="PTHR44688:SF16">
    <property type="entry name" value="DNA-BINDING TRANSCRIPTIONAL ACTIVATOR DEVR_DOSR"/>
    <property type="match status" value="1"/>
</dbReference>
<dbReference type="PANTHER" id="PTHR44688">
    <property type="entry name" value="DNA-BINDING TRANSCRIPTIONAL ACTIVATOR DEVR_DOSR"/>
    <property type="match status" value="1"/>
</dbReference>
<evidence type="ECO:0000259" key="4">
    <source>
        <dbReference type="PROSITE" id="PS50043"/>
    </source>
</evidence>
<dbReference type="PRINTS" id="PR00038">
    <property type="entry name" value="HTHLUXR"/>
</dbReference>
<dbReference type="InterPro" id="IPR000792">
    <property type="entry name" value="Tscrpt_reg_LuxR_C"/>
</dbReference>
<dbReference type="SUPFAM" id="SSF46894">
    <property type="entry name" value="C-terminal effector domain of the bipartite response regulators"/>
    <property type="match status" value="1"/>
</dbReference>
<feature type="domain" description="HTH luxR-type" evidence="4">
    <location>
        <begin position="55"/>
        <end position="120"/>
    </location>
</feature>
<dbReference type="GO" id="GO:0003677">
    <property type="term" value="F:DNA binding"/>
    <property type="evidence" value="ECO:0007669"/>
    <property type="project" value="UniProtKB-KW"/>
</dbReference>
<dbReference type="EMBL" id="AP021876">
    <property type="protein sequence ID" value="BBO83614.1"/>
    <property type="molecule type" value="Genomic_DNA"/>
</dbReference>
<dbReference type="Gene3D" id="1.10.10.10">
    <property type="entry name" value="Winged helix-like DNA-binding domain superfamily/Winged helix DNA-binding domain"/>
    <property type="match status" value="1"/>
</dbReference>
<dbReference type="InterPro" id="IPR016032">
    <property type="entry name" value="Sig_transdc_resp-reg_C-effctor"/>
</dbReference>
<dbReference type="Pfam" id="PF00196">
    <property type="entry name" value="GerE"/>
    <property type="match status" value="1"/>
</dbReference>
<keyword evidence="3" id="KW-0804">Transcription</keyword>
<name>A0A5K7ZTV9_9BACT</name>
<evidence type="ECO:0000256" key="2">
    <source>
        <dbReference type="ARBA" id="ARBA00023125"/>
    </source>
</evidence>
<keyword evidence="1" id="KW-0805">Transcription regulation</keyword>
<protein>
    <recommendedName>
        <fullName evidence="4">HTH luxR-type domain-containing protein</fullName>
    </recommendedName>
</protein>
<dbReference type="AlphaFoldDB" id="A0A5K7ZTV9"/>
<gene>
    <name evidence="5" type="ORF">DSCO28_41800</name>
</gene>
<reference evidence="5 6" key="1">
    <citation type="submission" date="2019-11" db="EMBL/GenBank/DDBJ databases">
        <title>Comparative genomics of hydrocarbon-degrading Desulfosarcina strains.</title>
        <authorList>
            <person name="Watanabe M."/>
            <person name="Kojima H."/>
            <person name="Fukui M."/>
        </authorList>
    </citation>
    <scope>NUCLEOTIDE SEQUENCE [LARGE SCALE GENOMIC DNA]</scope>
    <source>
        <strain evidence="5 6">28bB2T</strain>
    </source>
</reference>
<dbReference type="InterPro" id="IPR035965">
    <property type="entry name" value="PAS-like_dom_sf"/>
</dbReference>
<dbReference type="SUPFAM" id="SSF55785">
    <property type="entry name" value="PYP-like sensor domain (PAS domain)"/>
    <property type="match status" value="1"/>
</dbReference>
<dbReference type="Proteomes" id="UP000425960">
    <property type="component" value="Chromosome"/>
</dbReference>
<accession>A0A5K7ZTV9</accession>
<dbReference type="SMART" id="SM00421">
    <property type="entry name" value="HTH_LUXR"/>
    <property type="match status" value="1"/>
</dbReference>
<evidence type="ECO:0000256" key="1">
    <source>
        <dbReference type="ARBA" id="ARBA00023015"/>
    </source>
</evidence>